<dbReference type="Gene3D" id="1.10.10.10">
    <property type="entry name" value="Winged helix-like DNA-binding domain superfamily/Winged helix DNA-binding domain"/>
    <property type="match status" value="1"/>
</dbReference>
<comment type="caution">
    <text evidence="1">The sequence shown here is derived from an EMBL/GenBank/DDBJ whole genome shotgun (WGS) entry which is preliminary data.</text>
</comment>
<dbReference type="RefSeq" id="WP_317561565.1">
    <property type="nucleotide sequence ID" value="NZ_JAWLIP010000005.1"/>
</dbReference>
<dbReference type="Proteomes" id="UP001185659">
    <property type="component" value="Unassembled WGS sequence"/>
</dbReference>
<organism evidence="1 2">
    <name type="scientific">Nitratireductor aquimarinus</name>
    <dbReference type="NCBI Taxonomy" id="889300"/>
    <lineage>
        <taxon>Bacteria</taxon>
        <taxon>Pseudomonadati</taxon>
        <taxon>Pseudomonadota</taxon>
        <taxon>Alphaproteobacteria</taxon>
        <taxon>Hyphomicrobiales</taxon>
        <taxon>Phyllobacteriaceae</taxon>
        <taxon>Nitratireductor</taxon>
    </lineage>
</organism>
<dbReference type="EMBL" id="JAWLIP010000005">
    <property type="protein sequence ID" value="MDV6227259.1"/>
    <property type="molecule type" value="Genomic_DNA"/>
</dbReference>
<gene>
    <name evidence="1" type="ORF">R2G56_13255</name>
</gene>
<accession>A0ABU4AM12</accession>
<dbReference type="InterPro" id="IPR036390">
    <property type="entry name" value="WH_DNA-bd_sf"/>
</dbReference>
<dbReference type="InterPro" id="IPR036388">
    <property type="entry name" value="WH-like_DNA-bd_sf"/>
</dbReference>
<keyword evidence="2" id="KW-1185">Reference proteome</keyword>
<dbReference type="SUPFAM" id="SSF46785">
    <property type="entry name" value="Winged helix' DNA-binding domain"/>
    <property type="match status" value="1"/>
</dbReference>
<evidence type="ECO:0008006" key="3">
    <source>
        <dbReference type="Google" id="ProtNLM"/>
    </source>
</evidence>
<sequence length="146" mass="16616">MERFDMAEETHMQETEIRQVVQAQIIECLNRFYAIETGLWGGPLDALIVRTIITGKIEGRFYDLSSLSMTLGLPLSTTHRKILELEASGFLERVRSGRSTHLVPTRRSCVELDKSFEEMVSTLQRLYRGGPGLGEERRGSASRERL</sequence>
<protein>
    <recommendedName>
        <fullName evidence="3">HTH iclR-type domain-containing protein</fullName>
    </recommendedName>
</protein>
<proteinExistence type="predicted"/>
<reference evidence="1 2" key="1">
    <citation type="submission" date="2023-10" db="EMBL/GenBank/DDBJ databases">
        <authorList>
            <person name="Venkata Ramana C."/>
            <person name="Sasikala C."/>
            <person name="Dhurka M."/>
        </authorList>
    </citation>
    <scope>NUCLEOTIDE SEQUENCE [LARGE SCALE GENOMIC DNA]</scope>
    <source>
        <strain evidence="1 2">KCTC 32151</strain>
    </source>
</reference>
<evidence type="ECO:0000313" key="1">
    <source>
        <dbReference type="EMBL" id="MDV6227259.1"/>
    </source>
</evidence>
<evidence type="ECO:0000313" key="2">
    <source>
        <dbReference type="Proteomes" id="UP001185659"/>
    </source>
</evidence>
<name>A0ABU4AM12_9HYPH</name>